<dbReference type="RefSeq" id="WP_190957051.1">
    <property type="nucleotide sequence ID" value="NZ_JACJTU010000021.1"/>
</dbReference>
<evidence type="ECO:0000313" key="1">
    <source>
        <dbReference type="EMBL" id="MBD2736415.1"/>
    </source>
</evidence>
<protein>
    <submittedName>
        <fullName evidence="1">Uncharacterized protein</fullName>
    </submittedName>
</protein>
<comment type="caution">
    <text evidence="1">The sequence shown here is derived from an EMBL/GenBank/DDBJ whole genome shotgun (WGS) entry which is preliminary data.</text>
</comment>
<proteinExistence type="predicted"/>
<accession>A0ABR8KA87</accession>
<evidence type="ECO:0000313" key="2">
    <source>
        <dbReference type="Proteomes" id="UP000637383"/>
    </source>
</evidence>
<sequence length="46" mass="5120">MLSSSAAPSKNEATLAFGKHTLHLNYELRITNYELRITNYYGTGAT</sequence>
<dbReference type="Proteomes" id="UP000637383">
    <property type="component" value="Unassembled WGS sequence"/>
</dbReference>
<reference evidence="1 2" key="1">
    <citation type="journal article" date="2020" name="ISME J.">
        <title>Comparative genomics reveals insights into cyanobacterial evolution and habitat adaptation.</title>
        <authorList>
            <person name="Chen M.Y."/>
            <person name="Teng W.K."/>
            <person name="Zhao L."/>
            <person name="Hu C.X."/>
            <person name="Zhou Y.K."/>
            <person name="Han B.P."/>
            <person name="Song L.R."/>
            <person name="Shu W.S."/>
        </authorList>
    </citation>
    <scope>NUCLEOTIDE SEQUENCE [LARGE SCALE GENOMIC DNA]</scope>
    <source>
        <strain evidence="1 2">FACHB-159</strain>
    </source>
</reference>
<name>A0ABR8KA87_9NOSO</name>
<keyword evidence="2" id="KW-1185">Reference proteome</keyword>
<organism evidence="1 2">
    <name type="scientific">Nostoc paludosum FACHB-159</name>
    <dbReference type="NCBI Taxonomy" id="2692908"/>
    <lineage>
        <taxon>Bacteria</taxon>
        <taxon>Bacillati</taxon>
        <taxon>Cyanobacteriota</taxon>
        <taxon>Cyanophyceae</taxon>
        <taxon>Nostocales</taxon>
        <taxon>Nostocaceae</taxon>
        <taxon>Nostoc</taxon>
    </lineage>
</organism>
<dbReference type="EMBL" id="JACJTU010000021">
    <property type="protein sequence ID" value="MBD2736415.1"/>
    <property type="molecule type" value="Genomic_DNA"/>
</dbReference>
<gene>
    <name evidence="1" type="ORF">H6H03_21410</name>
</gene>